<dbReference type="EMBL" id="CP019070">
    <property type="protein sequence ID" value="APW66172.1"/>
    <property type="molecule type" value="Genomic_DNA"/>
</dbReference>
<evidence type="ECO:0000313" key="3">
    <source>
        <dbReference type="Proteomes" id="UP000186074"/>
    </source>
</evidence>
<accession>A0A1P8KNK3</accession>
<dbReference type="KEGG" id="alp:LPB137_10040"/>
<dbReference type="Proteomes" id="UP000186074">
    <property type="component" value="Chromosome"/>
</dbReference>
<keyword evidence="1" id="KW-0175">Coiled coil</keyword>
<gene>
    <name evidence="2" type="ORF">LPB137_10040</name>
</gene>
<sequence length="347" mass="41487">MESIIAIEELINQTQKQIDLQNLQLQRHYSGEGKLSSLILASTENTLEVATNQLNKYNKILKRLLGEDGEKLNEEYRLRIASKRKRYFDTQDSRIKANKEHSSDIKLAAIRILGELPQEIELDDEDLFEIAVKSAHLTLPELNELSKLLDTIRVEFNSQLEKNKEEDIKQIATLDYLIPIVILHFKILRDNISQSIHDKNLHNQELLKEGKIENFEKKKFSTWPKYQDWWVRELWVSHQAYFSLFKWKEIINKQCQTTEQKKAWSIIYDRWITIKKLLNDKGTLAFHYHYVFDKLIEKYAKLEEEMDEEKMNNIEKIYLKLSEKEDFEKNSNFHNIITPYYKYKKSK</sequence>
<evidence type="ECO:0000256" key="1">
    <source>
        <dbReference type="SAM" id="Coils"/>
    </source>
</evidence>
<dbReference type="AlphaFoldDB" id="A0A1P8KNK3"/>
<evidence type="ECO:0000313" key="2">
    <source>
        <dbReference type="EMBL" id="APW66172.1"/>
    </source>
</evidence>
<dbReference type="RefSeq" id="WP_076087629.1">
    <property type="nucleotide sequence ID" value="NZ_CP019070.1"/>
</dbReference>
<dbReference type="OrthoDB" id="5348670at2"/>
<reference evidence="2 3" key="1">
    <citation type="submission" date="2017-01" db="EMBL/GenBank/DDBJ databases">
        <title>Genome sequencing of Arcobacter sp. LPB0137.</title>
        <authorList>
            <person name="Lee G.-W."/>
            <person name="Yi H."/>
        </authorList>
    </citation>
    <scope>NUCLEOTIDE SEQUENCE [LARGE SCALE GENOMIC DNA]</scope>
    <source>
        <strain evidence="2 3">LPB0137</strain>
    </source>
</reference>
<proteinExistence type="predicted"/>
<organism evidence="2 3">
    <name type="scientific">Poseidonibacter parvus</name>
    <dbReference type="NCBI Taxonomy" id="1850254"/>
    <lineage>
        <taxon>Bacteria</taxon>
        <taxon>Pseudomonadati</taxon>
        <taxon>Campylobacterota</taxon>
        <taxon>Epsilonproteobacteria</taxon>
        <taxon>Campylobacterales</taxon>
        <taxon>Arcobacteraceae</taxon>
        <taxon>Poseidonibacter</taxon>
    </lineage>
</organism>
<keyword evidence="3" id="KW-1185">Reference proteome</keyword>
<feature type="coiled-coil region" evidence="1">
    <location>
        <begin position="40"/>
        <end position="67"/>
    </location>
</feature>
<name>A0A1P8KNK3_9BACT</name>
<protein>
    <submittedName>
        <fullName evidence="2">Uncharacterized protein</fullName>
    </submittedName>
</protein>